<dbReference type="Proteomes" id="UP000198833">
    <property type="component" value="Unassembled WGS sequence"/>
</dbReference>
<gene>
    <name evidence="4" type="ORF">SAMN04488558_10499</name>
</gene>
<dbReference type="RefSeq" id="WP_092571276.1">
    <property type="nucleotide sequence ID" value="NZ_CALUDV010000003.1"/>
</dbReference>
<evidence type="ECO:0000256" key="2">
    <source>
        <dbReference type="ARBA" id="ARBA00022679"/>
    </source>
</evidence>
<sequence length="340" mass="39880">MSSLVSIIVPIYNAMPYLEQCIASICQQSYNHFELILIDDGSTDESFDHAQSWASQDHRIKLYQQVNSGVSSARNKGLEYAKGDYILFVDSDDYIEAHCLQYLLDLAQSLTEKDLINFSYVVEDASQSTQMGQTLVENKLIPLDQLARKFWTYYQQGITNSPCNKLYHHQIIKEHQLRFPEKMRMGEDLIFNLNYFQYIDHILFTSEPLYHYRMHEQQATKRPDPSISQDILVFLPKVEEFIRQFAGSAYLPTYQDHGHQLLRHLLTAADNLDLAKEGPGRPSQAYVDMFKRFDQKLDMHQLNSRSNYENIVKFLFTHRYFNTLARLFRFKQQLRTGIKS</sequence>
<reference evidence="4 5" key="1">
    <citation type="submission" date="2016-10" db="EMBL/GenBank/DDBJ databases">
        <authorList>
            <person name="de Groot N.N."/>
        </authorList>
    </citation>
    <scope>NUCLEOTIDE SEQUENCE [LARGE SCALE GENOMIC DNA]</scope>
    <source>
        <strain evidence="4 5">DSM 15695</strain>
    </source>
</reference>
<evidence type="ECO:0000259" key="3">
    <source>
        <dbReference type="Pfam" id="PF00535"/>
    </source>
</evidence>
<dbReference type="STRING" id="89093.SAMN04488558_10499"/>
<proteinExistence type="predicted"/>
<dbReference type="AlphaFoldDB" id="A0A1H9CR58"/>
<dbReference type="EMBL" id="FOEN01000004">
    <property type="protein sequence ID" value="SEQ03098.1"/>
    <property type="molecule type" value="Genomic_DNA"/>
</dbReference>
<dbReference type="Gene3D" id="3.90.550.10">
    <property type="entry name" value="Spore Coat Polysaccharide Biosynthesis Protein SpsA, Chain A"/>
    <property type="match status" value="1"/>
</dbReference>
<dbReference type="PANTHER" id="PTHR22916:SF51">
    <property type="entry name" value="GLYCOSYLTRANSFERASE EPSH-RELATED"/>
    <property type="match status" value="1"/>
</dbReference>
<feature type="domain" description="Glycosyltransferase 2-like" evidence="3">
    <location>
        <begin position="6"/>
        <end position="174"/>
    </location>
</feature>
<keyword evidence="1" id="KW-0328">Glycosyltransferase</keyword>
<dbReference type="CDD" id="cd00761">
    <property type="entry name" value="Glyco_tranf_GTA_type"/>
    <property type="match status" value="1"/>
</dbReference>
<dbReference type="PANTHER" id="PTHR22916">
    <property type="entry name" value="GLYCOSYLTRANSFERASE"/>
    <property type="match status" value="1"/>
</dbReference>
<keyword evidence="5" id="KW-1185">Reference proteome</keyword>
<evidence type="ECO:0000313" key="5">
    <source>
        <dbReference type="Proteomes" id="UP000198833"/>
    </source>
</evidence>
<organism evidence="4 5">
    <name type="scientific">Ignavigranum ruoffiae</name>
    <dbReference type="NCBI Taxonomy" id="89093"/>
    <lineage>
        <taxon>Bacteria</taxon>
        <taxon>Bacillati</taxon>
        <taxon>Bacillota</taxon>
        <taxon>Bacilli</taxon>
        <taxon>Lactobacillales</taxon>
        <taxon>Aerococcaceae</taxon>
        <taxon>Ignavigranum</taxon>
    </lineage>
</organism>
<evidence type="ECO:0000256" key="1">
    <source>
        <dbReference type="ARBA" id="ARBA00022676"/>
    </source>
</evidence>
<dbReference type="SUPFAM" id="SSF53448">
    <property type="entry name" value="Nucleotide-diphospho-sugar transferases"/>
    <property type="match status" value="1"/>
</dbReference>
<accession>A0A1H9CR58</accession>
<protein>
    <submittedName>
        <fullName evidence="4">Glycosyltransferase involved in cell wall bisynthesis</fullName>
    </submittedName>
</protein>
<dbReference type="InterPro" id="IPR029044">
    <property type="entry name" value="Nucleotide-diphossugar_trans"/>
</dbReference>
<dbReference type="OrthoDB" id="396512at2"/>
<evidence type="ECO:0000313" key="4">
    <source>
        <dbReference type="EMBL" id="SEQ03098.1"/>
    </source>
</evidence>
<keyword evidence="2 4" id="KW-0808">Transferase</keyword>
<dbReference type="InterPro" id="IPR001173">
    <property type="entry name" value="Glyco_trans_2-like"/>
</dbReference>
<dbReference type="Pfam" id="PF00535">
    <property type="entry name" value="Glycos_transf_2"/>
    <property type="match status" value="1"/>
</dbReference>
<dbReference type="GO" id="GO:0016757">
    <property type="term" value="F:glycosyltransferase activity"/>
    <property type="evidence" value="ECO:0007669"/>
    <property type="project" value="UniProtKB-KW"/>
</dbReference>
<name>A0A1H9CR58_9LACT</name>